<dbReference type="Proteomes" id="UP000177486">
    <property type="component" value="Unassembled WGS sequence"/>
</dbReference>
<evidence type="ECO:0000256" key="2">
    <source>
        <dbReference type="ARBA" id="ARBA00023295"/>
    </source>
</evidence>
<dbReference type="GO" id="GO:0005975">
    <property type="term" value="P:carbohydrate metabolic process"/>
    <property type="evidence" value="ECO:0007669"/>
    <property type="project" value="InterPro"/>
</dbReference>
<evidence type="ECO:0000259" key="6">
    <source>
        <dbReference type="PROSITE" id="PS51910"/>
    </source>
</evidence>
<dbReference type="AlphaFoldDB" id="A0A1G2EXZ6"/>
<dbReference type="Gene3D" id="3.10.50.10">
    <property type="match status" value="1"/>
</dbReference>
<dbReference type="PROSITE" id="PS01095">
    <property type="entry name" value="GH18_1"/>
    <property type="match status" value="1"/>
</dbReference>
<dbReference type="PANTHER" id="PTHR46066:SF2">
    <property type="entry name" value="CHITINASE DOMAIN-CONTAINING PROTEIN 1"/>
    <property type="match status" value="1"/>
</dbReference>
<keyword evidence="2 3" id="KW-0326">Glycosidase</keyword>
<dbReference type="Pfam" id="PF00704">
    <property type="entry name" value="Glyco_hydro_18"/>
    <property type="match status" value="1"/>
</dbReference>
<dbReference type="InterPro" id="IPR036366">
    <property type="entry name" value="PGBDSf"/>
</dbReference>
<dbReference type="InterPro" id="IPR001579">
    <property type="entry name" value="Glyco_hydro_18_chit_AS"/>
</dbReference>
<sequence length="495" mass="54481">MKYAGFAVLFLFLFFILFSAVPLGAFAATRSLYFGLSGADVTDLQKSLIKTGYLADRYATGYFGALTENAIKKFQCNKEIICAGSSASGYGVYGPRTQSAMATAIPASRQAFSANGSPLTGPATGAFEISGWIPYWRSATGTQDVLPHLSQLTGVMPFGYSVKSDGTLADTARLTEEPWKSFIAMARQNKVRVIPTVMWGNGANIHKILSNTKTRIALEDEIANLVKKNNFDGIDIDFEAKRHETINYFSTFLKGLYQRMGNKWVYCTIEARMPLESRYSPGAVIPPDARDYANDYVEMNKYCDRVEIMAYDQGTIDTRLNGIRPAPYAPTADIEWVEELATLASQNISKNKLIIGIPTYGYEYKVTPVSNGKHEYKVLWPFNPTYAIEIAEKLGITPARNEAGEIGFTYDPKLLEETAPSSDESTQTQQTIASSSVAENENSQASVSQPFNYLSWSDSRAVADKVALAKKLGVRGVAIFKFDGGQDPNIWGVLK</sequence>
<dbReference type="Pfam" id="PF01471">
    <property type="entry name" value="PG_binding_1"/>
    <property type="match status" value="1"/>
</dbReference>
<feature type="domain" description="GH18" evidence="6">
    <location>
        <begin position="127"/>
        <end position="495"/>
    </location>
</feature>
<dbReference type="InterPro" id="IPR036365">
    <property type="entry name" value="PGBD-like_sf"/>
</dbReference>
<dbReference type="InterPro" id="IPR029070">
    <property type="entry name" value="Chitinase_insertion_sf"/>
</dbReference>
<feature type="compositionally biased region" description="Polar residues" evidence="5">
    <location>
        <begin position="432"/>
        <end position="443"/>
    </location>
</feature>
<evidence type="ECO:0000313" key="8">
    <source>
        <dbReference type="Proteomes" id="UP000177486"/>
    </source>
</evidence>
<dbReference type="InterPro" id="IPR001223">
    <property type="entry name" value="Glyco_hydro18_cat"/>
</dbReference>
<reference evidence="7 8" key="1">
    <citation type="journal article" date="2016" name="Nat. Commun.">
        <title>Thousands of microbial genomes shed light on interconnected biogeochemical processes in an aquifer system.</title>
        <authorList>
            <person name="Anantharaman K."/>
            <person name="Brown C.T."/>
            <person name="Hug L.A."/>
            <person name="Sharon I."/>
            <person name="Castelle C.J."/>
            <person name="Probst A.J."/>
            <person name="Thomas B.C."/>
            <person name="Singh A."/>
            <person name="Wilkins M.J."/>
            <person name="Karaoz U."/>
            <person name="Brodie E.L."/>
            <person name="Williams K.H."/>
            <person name="Hubbard S.S."/>
            <person name="Banfield J.F."/>
        </authorList>
    </citation>
    <scope>NUCLEOTIDE SEQUENCE [LARGE SCALE GENOMIC DNA]</scope>
</reference>
<evidence type="ECO:0000256" key="5">
    <source>
        <dbReference type="SAM" id="MobiDB-lite"/>
    </source>
</evidence>
<dbReference type="PANTHER" id="PTHR46066">
    <property type="entry name" value="CHITINASE DOMAIN-CONTAINING PROTEIN 1 FAMILY MEMBER"/>
    <property type="match status" value="1"/>
</dbReference>
<comment type="similarity">
    <text evidence="4">Belongs to the glycosyl hydrolase 18 family.</text>
</comment>
<accession>A0A1G2EXZ6</accession>
<dbReference type="EMBL" id="MHMQ01000015">
    <property type="protein sequence ID" value="OGZ30684.1"/>
    <property type="molecule type" value="Genomic_DNA"/>
</dbReference>
<keyword evidence="1 3" id="KW-0378">Hydrolase</keyword>
<dbReference type="SUPFAM" id="SSF51445">
    <property type="entry name" value="(Trans)glycosidases"/>
    <property type="match status" value="1"/>
</dbReference>
<dbReference type="SMART" id="SM00636">
    <property type="entry name" value="Glyco_18"/>
    <property type="match status" value="1"/>
</dbReference>
<evidence type="ECO:0000256" key="4">
    <source>
        <dbReference type="RuleBase" id="RU004453"/>
    </source>
</evidence>
<name>A0A1G2EXZ6_9BACT</name>
<organism evidence="7 8">
    <name type="scientific">Candidatus Niyogibacteria bacterium RIFCSPLOWO2_01_FULL_45_48</name>
    <dbReference type="NCBI Taxonomy" id="1801724"/>
    <lineage>
        <taxon>Bacteria</taxon>
        <taxon>Candidatus Niyogiibacteriota</taxon>
    </lineage>
</organism>
<feature type="region of interest" description="Disordered" evidence="5">
    <location>
        <begin position="418"/>
        <end position="443"/>
    </location>
</feature>
<evidence type="ECO:0000256" key="3">
    <source>
        <dbReference type="RuleBase" id="RU000489"/>
    </source>
</evidence>
<dbReference type="PROSITE" id="PS51910">
    <property type="entry name" value="GH18_2"/>
    <property type="match status" value="1"/>
</dbReference>
<dbReference type="Gene3D" id="1.10.101.10">
    <property type="entry name" value="PGBD-like superfamily/PGBD"/>
    <property type="match status" value="1"/>
</dbReference>
<dbReference type="InterPro" id="IPR002477">
    <property type="entry name" value="Peptidoglycan-bd-like"/>
</dbReference>
<dbReference type="InterPro" id="IPR017853">
    <property type="entry name" value="GH"/>
</dbReference>
<dbReference type="InterPro" id="IPR011583">
    <property type="entry name" value="Chitinase_II/V-like_cat"/>
</dbReference>
<gene>
    <name evidence="7" type="ORF">A2931_02080</name>
</gene>
<dbReference type="SUPFAM" id="SSF47090">
    <property type="entry name" value="PGBD-like"/>
    <property type="match status" value="1"/>
</dbReference>
<dbReference type="Gene3D" id="3.20.20.80">
    <property type="entry name" value="Glycosidases"/>
    <property type="match status" value="1"/>
</dbReference>
<dbReference type="GO" id="GO:0008061">
    <property type="term" value="F:chitin binding"/>
    <property type="evidence" value="ECO:0007669"/>
    <property type="project" value="InterPro"/>
</dbReference>
<protein>
    <recommendedName>
        <fullName evidence="6">GH18 domain-containing protein</fullName>
    </recommendedName>
</protein>
<proteinExistence type="inferred from homology"/>
<evidence type="ECO:0000313" key="7">
    <source>
        <dbReference type="EMBL" id="OGZ30684.1"/>
    </source>
</evidence>
<comment type="caution">
    <text evidence="7">The sequence shown here is derived from an EMBL/GenBank/DDBJ whole genome shotgun (WGS) entry which is preliminary data.</text>
</comment>
<dbReference type="GO" id="GO:0004553">
    <property type="term" value="F:hydrolase activity, hydrolyzing O-glycosyl compounds"/>
    <property type="evidence" value="ECO:0007669"/>
    <property type="project" value="InterPro"/>
</dbReference>
<evidence type="ECO:0000256" key="1">
    <source>
        <dbReference type="ARBA" id="ARBA00022801"/>
    </source>
</evidence>